<evidence type="ECO:0000256" key="4">
    <source>
        <dbReference type="ARBA" id="ARBA00022989"/>
    </source>
</evidence>
<dbReference type="PROSITE" id="PS00218">
    <property type="entry name" value="AMINO_ACID_PERMEASE_1"/>
    <property type="match status" value="1"/>
</dbReference>
<dbReference type="PANTHER" id="PTHR45649">
    <property type="entry name" value="AMINO-ACID PERMEASE BAT1"/>
    <property type="match status" value="1"/>
</dbReference>
<dbReference type="GO" id="GO:0006865">
    <property type="term" value="P:amino acid transport"/>
    <property type="evidence" value="ECO:0007669"/>
    <property type="project" value="InterPro"/>
</dbReference>
<keyword evidence="5 7" id="KW-0472">Membrane</keyword>
<dbReference type="GO" id="GO:0022857">
    <property type="term" value="F:transmembrane transporter activity"/>
    <property type="evidence" value="ECO:0007669"/>
    <property type="project" value="UniProtKB-ARBA"/>
</dbReference>
<feature type="compositionally biased region" description="Low complexity" evidence="6">
    <location>
        <begin position="235"/>
        <end position="246"/>
    </location>
</feature>
<evidence type="ECO:0000256" key="6">
    <source>
        <dbReference type="SAM" id="MobiDB-lite"/>
    </source>
</evidence>
<dbReference type="AlphaFoldDB" id="A0AAP0BVQ4"/>
<dbReference type="Gene3D" id="1.20.1740.10">
    <property type="entry name" value="Amino acid/polyamine transporter I"/>
    <property type="match status" value="1"/>
</dbReference>
<evidence type="ECO:0000313" key="8">
    <source>
        <dbReference type="EMBL" id="KAK8951104.1"/>
    </source>
</evidence>
<dbReference type="GO" id="GO:0016020">
    <property type="term" value="C:membrane"/>
    <property type="evidence" value="ECO:0007669"/>
    <property type="project" value="UniProtKB-SubCell"/>
</dbReference>
<evidence type="ECO:0000256" key="5">
    <source>
        <dbReference type="ARBA" id="ARBA00023136"/>
    </source>
</evidence>
<reference evidence="8 9" key="1">
    <citation type="journal article" date="2022" name="Nat. Plants">
        <title>Genomes of leafy and leafless Platanthera orchids illuminate the evolution of mycoheterotrophy.</title>
        <authorList>
            <person name="Li M.H."/>
            <person name="Liu K.W."/>
            <person name="Li Z."/>
            <person name="Lu H.C."/>
            <person name="Ye Q.L."/>
            <person name="Zhang D."/>
            <person name="Wang J.Y."/>
            <person name="Li Y.F."/>
            <person name="Zhong Z.M."/>
            <person name="Liu X."/>
            <person name="Yu X."/>
            <person name="Liu D.K."/>
            <person name="Tu X.D."/>
            <person name="Liu B."/>
            <person name="Hao Y."/>
            <person name="Liao X.Y."/>
            <person name="Jiang Y.T."/>
            <person name="Sun W.H."/>
            <person name="Chen J."/>
            <person name="Chen Y.Q."/>
            <person name="Ai Y."/>
            <person name="Zhai J.W."/>
            <person name="Wu S.S."/>
            <person name="Zhou Z."/>
            <person name="Hsiao Y.Y."/>
            <person name="Wu W.L."/>
            <person name="Chen Y.Y."/>
            <person name="Lin Y.F."/>
            <person name="Hsu J.L."/>
            <person name="Li C.Y."/>
            <person name="Wang Z.W."/>
            <person name="Zhao X."/>
            <person name="Zhong W.Y."/>
            <person name="Ma X.K."/>
            <person name="Ma L."/>
            <person name="Huang J."/>
            <person name="Chen G.Z."/>
            <person name="Huang M.Z."/>
            <person name="Huang L."/>
            <person name="Peng D.H."/>
            <person name="Luo Y.B."/>
            <person name="Zou S.Q."/>
            <person name="Chen S.P."/>
            <person name="Lan S."/>
            <person name="Tsai W.C."/>
            <person name="Van de Peer Y."/>
            <person name="Liu Z.J."/>
        </authorList>
    </citation>
    <scope>NUCLEOTIDE SEQUENCE [LARGE SCALE GENOMIC DNA]</scope>
    <source>
        <strain evidence="8">Lor287</strain>
    </source>
</reference>
<dbReference type="InterPro" id="IPR004840">
    <property type="entry name" value="Amino_acid_permease_CS"/>
</dbReference>
<dbReference type="Proteomes" id="UP001418222">
    <property type="component" value="Unassembled WGS sequence"/>
</dbReference>
<feature type="transmembrane region" description="Helical" evidence="7">
    <location>
        <begin position="81"/>
        <end position="99"/>
    </location>
</feature>
<comment type="caution">
    <text evidence="8">The sequence shown here is derived from an EMBL/GenBank/DDBJ whole genome shotgun (WGS) entry which is preliminary data.</text>
</comment>
<keyword evidence="3 7" id="KW-0812">Transmembrane</keyword>
<keyword evidence="9" id="KW-1185">Reference proteome</keyword>
<name>A0AAP0BVQ4_9ASPA</name>
<feature type="transmembrane region" description="Helical" evidence="7">
    <location>
        <begin position="48"/>
        <end position="69"/>
    </location>
</feature>
<evidence type="ECO:0000256" key="3">
    <source>
        <dbReference type="ARBA" id="ARBA00022692"/>
    </source>
</evidence>
<evidence type="ECO:0000256" key="2">
    <source>
        <dbReference type="ARBA" id="ARBA00022448"/>
    </source>
</evidence>
<evidence type="ECO:0000256" key="1">
    <source>
        <dbReference type="ARBA" id="ARBA00004141"/>
    </source>
</evidence>
<keyword evidence="2" id="KW-0813">Transport</keyword>
<dbReference type="EMBL" id="JBBWWQ010000003">
    <property type="protein sequence ID" value="KAK8951104.1"/>
    <property type="molecule type" value="Genomic_DNA"/>
</dbReference>
<feature type="region of interest" description="Disordered" evidence="6">
    <location>
        <begin position="155"/>
        <end position="182"/>
    </location>
</feature>
<keyword evidence="4 7" id="KW-1133">Transmembrane helix</keyword>
<protein>
    <submittedName>
        <fullName evidence="8">Uncharacterized protein</fullName>
    </submittedName>
</protein>
<proteinExistence type="predicted"/>
<evidence type="ECO:0000313" key="9">
    <source>
        <dbReference type="Proteomes" id="UP001418222"/>
    </source>
</evidence>
<dbReference type="PANTHER" id="PTHR45649:SF26">
    <property type="entry name" value="OS04G0435100 PROTEIN"/>
    <property type="match status" value="1"/>
</dbReference>
<gene>
    <name evidence="8" type="ORF">KSP39_PZI004515</name>
</gene>
<feature type="region of interest" description="Disordered" evidence="6">
    <location>
        <begin position="234"/>
        <end position="285"/>
    </location>
</feature>
<evidence type="ECO:0000256" key="7">
    <source>
        <dbReference type="SAM" id="Phobius"/>
    </source>
</evidence>
<feature type="compositionally biased region" description="Polar residues" evidence="6">
    <location>
        <begin position="155"/>
        <end position="166"/>
    </location>
</feature>
<organism evidence="8 9">
    <name type="scientific">Platanthera zijinensis</name>
    <dbReference type="NCBI Taxonomy" id="2320716"/>
    <lineage>
        <taxon>Eukaryota</taxon>
        <taxon>Viridiplantae</taxon>
        <taxon>Streptophyta</taxon>
        <taxon>Embryophyta</taxon>
        <taxon>Tracheophyta</taxon>
        <taxon>Spermatophyta</taxon>
        <taxon>Magnoliopsida</taxon>
        <taxon>Liliopsida</taxon>
        <taxon>Asparagales</taxon>
        <taxon>Orchidaceae</taxon>
        <taxon>Orchidoideae</taxon>
        <taxon>Orchideae</taxon>
        <taxon>Orchidinae</taxon>
        <taxon>Platanthera</taxon>
    </lineage>
</organism>
<sequence length="328" mass="35995">MEHARRCVTKPSLLTNRDTRSDITVHSTCRTQHPPSPRNALGPKNLTLFKSLAITFSTVTLFAGVPLYGSSLLYAGPASLVWGWLVVSFFTWFVGMALAEICSSFPGSRASCRTTPWWLGGAAVSVGDAGSCRQRVPPPFLDRRRCHSSLPWSSSPPAFLTRTSSPPKGRRRRQFLAPRPPSSSFLNATFTIVALTTQHHGRRCRLLPTPRPSPSSPNATAAAVFSQCHNRRRLLPMSRSPPSSSGLRHHRRPHPTLVGLRHHDQSLPLSSRSPPPFCRPSPPAGSLAIANPSSFDHVPAISSIGCLGNHPRNRLHDHPYNEIMDCQI</sequence>
<comment type="subcellular location">
    <subcellularLocation>
        <location evidence="1">Membrane</location>
        <topology evidence="1">Multi-pass membrane protein</topology>
    </subcellularLocation>
</comment>
<accession>A0AAP0BVQ4</accession>
<feature type="compositionally biased region" description="Pro residues" evidence="6">
    <location>
        <begin position="273"/>
        <end position="283"/>
    </location>
</feature>